<dbReference type="InterPro" id="IPR017938">
    <property type="entry name" value="Riboflavin_synthase-like_b-brl"/>
</dbReference>
<evidence type="ECO:0000313" key="12">
    <source>
        <dbReference type="Proteomes" id="UP000787635"/>
    </source>
</evidence>
<comment type="cofactor">
    <cofactor evidence="1">
        <name>FAD</name>
        <dbReference type="ChEBI" id="CHEBI:57692"/>
    </cofactor>
</comment>
<dbReference type="EMBL" id="JAAVNE010000020">
    <property type="protein sequence ID" value="NKC31893.1"/>
    <property type="molecule type" value="Genomic_DNA"/>
</dbReference>
<dbReference type="InterPro" id="IPR051930">
    <property type="entry name" value="FNR_type-1"/>
</dbReference>
<dbReference type="EC" id="1.18.1.2" evidence="3"/>
<dbReference type="Pfam" id="PF00175">
    <property type="entry name" value="NAD_binding_1"/>
    <property type="match status" value="1"/>
</dbReference>
<evidence type="ECO:0000256" key="1">
    <source>
        <dbReference type="ARBA" id="ARBA00001974"/>
    </source>
</evidence>
<dbReference type="Gene3D" id="3.40.50.80">
    <property type="entry name" value="Nucleotide-binding domain of ferredoxin-NADP reductase (FNR) module"/>
    <property type="match status" value="1"/>
</dbReference>
<dbReference type="CDD" id="cd06195">
    <property type="entry name" value="FNR1"/>
    <property type="match status" value="1"/>
</dbReference>
<name>A0ABX1E4G4_9PROT</name>
<keyword evidence="8" id="KW-0560">Oxidoreductase</keyword>
<dbReference type="Gene3D" id="2.40.30.10">
    <property type="entry name" value="Translation factors"/>
    <property type="match status" value="1"/>
</dbReference>
<keyword evidence="5" id="KW-0547">Nucleotide-binding</keyword>
<sequence>MSHRTRMSSPSAPAAQAAPPPGFFLERVLSVHHWTDRLFSFTCTRDPHFRFVAGQFVMIGLMVEGKPLVRAYSLVSAPWEEHLEFLSIKVQDGPLTSRLQHIVPGDGVLIGRKATGTLVTENLVPGGTLWLFATGTGLAPFLSLIREPETYDRFDRVVVAHTVRQVAELAYRELISSSLPEHDLLGELVRDKLLYYPSVTREPFATQGRVTTLVETGRIFADLGLPPMSPAADRAMLCGSEAMNADMRALLEARGFSEGANNRPATYVVEKAFVTK</sequence>
<dbReference type="SUPFAM" id="SSF63380">
    <property type="entry name" value="Riboflavin synthase domain-like"/>
    <property type="match status" value="1"/>
</dbReference>
<dbReference type="Pfam" id="PF00970">
    <property type="entry name" value="FAD_binding_6"/>
    <property type="match status" value="1"/>
</dbReference>
<dbReference type="SUPFAM" id="SSF52343">
    <property type="entry name" value="Ferredoxin reductase-like, C-terminal NADP-linked domain"/>
    <property type="match status" value="1"/>
</dbReference>
<evidence type="ECO:0000256" key="2">
    <source>
        <dbReference type="ARBA" id="ARBA00008312"/>
    </source>
</evidence>
<proteinExistence type="inferred from homology"/>
<keyword evidence="6" id="KW-0274">FAD</keyword>
<evidence type="ECO:0000256" key="7">
    <source>
        <dbReference type="ARBA" id="ARBA00022857"/>
    </source>
</evidence>
<accession>A0ABX1E4G4</accession>
<gene>
    <name evidence="11" type="ORF">HEQ75_13590</name>
</gene>
<dbReference type="PROSITE" id="PS51384">
    <property type="entry name" value="FAD_FR"/>
    <property type="match status" value="1"/>
</dbReference>
<comment type="catalytic activity">
    <reaction evidence="9">
        <text>2 reduced [2Fe-2S]-[ferredoxin] + NADP(+) + H(+) = 2 oxidized [2Fe-2S]-[ferredoxin] + NADPH</text>
        <dbReference type="Rhea" id="RHEA:20125"/>
        <dbReference type="Rhea" id="RHEA-COMP:10000"/>
        <dbReference type="Rhea" id="RHEA-COMP:10001"/>
        <dbReference type="ChEBI" id="CHEBI:15378"/>
        <dbReference type="ChEBI" id="CHEBI:33737"/>
        <dbReference type="ChEBI" id="CHEBI:33738"/>
        <dbReference type="ChEBI" id="CHEBI:57783"/>
        <dbReference type="ChEBI" id="CHEBI:58349"/>
        <dbReference type="EC" id="1.18.1.2"/>
    </reaction>
</comment>
<dbReference type="InterPro" id="IPR001433">
    <property type="entry name" value="OxRdtase_FAD/NAD-bd"/>
</dbReference>
<evidence type="ECO:0000256" key="3">
    <source>
        <dbReference type="ARBA" id="ARBA00013223"/>
    </source>
</evidence>
<evidence type="ECO:0000259" key="10">
    <source>
        <dbReference type="PROSITE" id="PS51384"/>
    </source>
</evidence>
<keyword evidence="7" id="KW-0521">NADP</keyword>
<dbReference type="PANTHER" id="PTHR47878">
    <property type="entry name" value="OXIDOREDUCTASE FAD/NAD(P)-BINDING DOMAIN PROTEIN"/>
    <property type="match status" value="1"/>
</dbReference>
<dbReference type="InterPro" id="IPR008333">
    <property type="entry name" value="Cbr1-like_FAD-bd_dom"/>
</dbReference>
<dbReference type="PANTHER" id="PTHR47878:SF1">
    <property type="entry name" value="FLAVODOXIN_FERREDOXIN--NADP REDUCTASE"/>
    <property type="match status" value="1"/>
</dbReference>
<evidence type="ECO:0000256" key="4">
    <source>
        <dbReference type="ARBA" id="ARBA00022630"/>
    </source>
</evidence>
<dbReference type="InterPro" id="IPR017927">
    <property type="entry name" value="FAD-bd_FR_type"/>
</dbReference>
<keyword evidence="4" id="KW-0285">Flavoprotein</keyword>
<evidence type="ECO:0000256" key="6">
    <source>
        <dbReference type="ARBA" id="ARBA00022827"/>
    </source>
</evidence>
<comment type="similarity">
    <text evidence="2">Belongs to the ferredoxin--NADP reductase type 1 family.</text>
</comment>
<dbReference type="InterPro" id="IPR033892">
    <property type="entry name" value="FNR_bac"/>
</dbReference>
<feature type="domain" description="FAD-binding FR-type" evidence="10">
    <location>
        <begin position="21"/>
        <end position="132"/>
    </location>
</feature>
<evidence type="ECO:0000313" key="11">
    <source>
        <dbReference type="EMBL" id="NKC31893.1"/>
    </source>
</evidence>
<evidence type="ECO:0000256" key="9">
    <source>
        <dbReference type="ARBA" id="ARBA00047776"/>
    </source>
</evidence>
<comment type="caution">
    <text evidence="11">The sequence shown here is derived from an EMBL/GenBank/DDBJ whole genome shotgun (WGS) entry which is preliminary data.</text>
</comment>
<organism evidence="11 12">
    <name type="scientific">Falsiroseomonas selenitidurans</name>
    <dbReference type="NCBI Taxonomy" id="2716335"/>
    <lineage>
        <taxon>Bacteria</taxon>
        <taxon>Pseudomonadati</taxon>
        <taxon>Pseudomonadota</taxon>
        <taxon>Alphaproteobacteria</taxon>
        <taxon>Acetobacterales</taxon>
        <taxon>Roseomonadaceae</taxon>
        <taxon>Falsiroseomonas</taxon>
    </lineage>
</organism>
<keyword evidence="12" id="KW-1185">Reference proteome</keyword>
<protein>
    <recommendedName>
        <fullName evidence="3">ferredoxin--NADP(+) reductase</fullName>
        <ecNumber evidence="3">1.18.1.2</ecNumber>
    </recommendedName>
</protein>
<evidence type="ECO:0000256" key="5">
    <source>
        <dbReference type="ARBA" id="ARBA00022741"/>
    </source>
</evidence>
<dbReference type="Proteomes" id="UP000787635">
    <property type="component" value="Unassembled WGS sequence"/>
</dbReference>
<reference evidence="11 12" key="1">
    <citation type="submission" date="2020-03" db="EMBL/GenBank/DDBJ databases">
        <title>Roseomonas selenitidurans sp. nov. isolated from urban soil.</title>
        <authorList>
            <person name="Liu H."/>
        </authorList>
    </citation>
    <scope>NUCLEOTIDE SEQUENCE [LARGE SCALE GENOMIC DNA]</scope>
    <source>
        <strain evidence="11 12">BU-1</strain>
    </source>
</reference>
<dbReference type="InterPro" id="IPR039261">
    <property type="entry name" value="FNR_nucleotide-bd"/>
</dbReference>
<evidence type="ECO:0000256" key="8">
    <source>
        <dbReference type="ARBA" id="ARBA00023002"/>
    </source>
</evidence>